<dbReference type="PANTHER" id="PTHR31391">
    <property type="entry name" value="B3 DOMAIN-CONTAINING PROTEIN OS11G0197600-RELATED"/>
    <property type="match status" value="1"/>
</dbReference>
<keyword evidence="2" id="KW-0805">Transcription regulation</keyword>
<dbReference type="GO" id="GO:0005634">
    <property type="term" value="C:nucleus"/>
    <property type="evidence" value="ECO:0007669"/>
    <property type="project" value="UniProtKB-SubCell"/>
</dbReference>
<feature type="domain" description="TF-B3" evidence="6">
    <location>
        <begin position="136"/>
        <end position="190"/>
    </location>
</feature>
<keyword evidence="4" id="KW-0804">Transcription</keyword>
<organism evidence="7">
    <name type="scientific">Salvia splendens</name>
    <name type="common">Scarlet sage</name>
    <dbReference type="NCBI Taxonomy" id="180675"/>
    <lineage>
        <taxon>Eukaryota</taxon>
        <taxon>Viridiplantae</taxon>
        <taxon>Streptophyta</taxon>
        <taxon>Embryophyta</taxon>
        <taxon>Tracheophyta</taxon>
        <taxon>Spermatophyta</taxon>
        <taxon>Magnoliopsida</taxon>
        <taxon>eudicotyledons</taxon>
        <taxon>Gunneridae</taxon>
        <taxon>Pentapetalae</taxon>
        <taxon>asterids</taxon>
        <taxon>lamiids</taxon>
        <taxon>Lamiales</taxon>
        <taxon>Lamiaceae</taxon>
        <taxon>Nepetoideae</taxon>
        <taxon>Mentheae</taxon>
        <taxon>Salviinae</taxon>
        <taxon>Salvia</taxon>
        <taxon>Salvia subgen. Calosphace</taxon>
        <taxon>core Calosphace</taxon>
    </lineage>
</organism>
<evidence type="ECO:0000256" key="2">
    <source>
        <dbReference type="ARBA" id="ARBA00023015"/>
    </source>
</evidence>
<comment type="subcellular location">
    <subcellularLocation>
        <location evidence="1">Nucleus</location>
    </subcellularLocation>
</comment>
<dbReference type="EMBL" id="PNBA02000011">
    <property type="protein sequence ID" value="KAG6407783.1"/>
    <property type="molecule type" value="Genomic_DNA"/>
</dbReference>
<sequence>MVKVTGHGDCDHCKFPSFLKWFDSNSNVESLRLSPQWVRDYGEELPINCTLAMPNGLADYDDGLIYEREHEVESDLDTTDDYSHSESEAEDEHPSFVVVLSKSDIKGSLDFSLGFWAEHICLDSLQGRFFFMVDEKIWKVNVAKHNDKIRVTQGWSRFVRDNKLAEGNRCHFRLVDVTLVHFCISIEREEALSR</sequence>
<dbReference type="InterPro" id="IPR003340">
    <property type="entry name" value="B3_DNA-bd"/>
</dbReference>
<protein>
    <recommendedName>
        <fullName evidence="6">TF-B3 domain-containing protein</fullName>
    </recommendedName>
</protein>
<keyword evidence="8" id="KW-1185">Reference proteome</keyword>
<comment type="caution">
    <text evidence="7">The sequence shown here is derived from an EMBL/GenBank/DDBJ whole genome shotgun (WGS) entry which is preliminary data.</text>
</comment>
<dbReference type="PANTHER" id="PTHR31391:SF4">
    <property type="entry name" value="B3 DOMAIN-CONTAINING PROTEIN OS03G0184500"/>
    <property type="match status" value="1"/>
</dbReference>
<dbReference type="PROSITE" id="PS50863">
    <property type="entry name" value="B3"/>
    <property type="match status" value="1"/>
</dbReference>
<dbReference type="Gene3D" id="2.40.330.10">
    <property type="entry name" value="DNA-binding pseudobarrel domain"/>
    <property type="match status" value="1"/>
</dbReference>
<dbReference type="InterPro" id="IPR044837">
    <property type="entry name" value="REM16-like"/>
</dbReference>
<reference evidence="7" key="2">
    <citation type="submission" date="2020-08" db="EMBL/GenBank/DDBJ databases">
        <title>Plant Genome Project.</title>
        <authorList>
            <person name="Zhang R.-G."/>
        </authorList>
    </citation>
    <scope>NUCLEOTIDE SEQUENCE</scope>
    <source>
        <strain evidence="7">Huo1</strain>
        <tissue evidence="7">Leaf</tissue>
    </source>
</reference>
<reference evidence="7" key="1">
    <citation type="submission" date="2018-01" db="EMBL/GenBank/DDBJ databases">
        <authorList>
            <person name="Mao J.F."/>
        </authorList>
    </citation>
    <scope>NUCLEOTIDE SEQUENCE</scope>
    <source>
        <strain evidence="7">Huo1</strain>
        <tissue evidence="7">Leaf</tissue>
    </source>
</reference>
<evidence type="ECO:0000313" key="8">
    <source>
        <dbReference type="Proteomes" id="UP000298416"/>
    </source>
</evidence>
<evidence type="ECO:0000256" key="1">
    <source>
        <dbReference type="ARBA" id="ARBA00004123"/>
    </source>
</evidence>
<name>A0A8X8X6P8_SALSN</name>
<proteinExistence type="predicted"/>
<keyword evidence="5" id="KW-0539">Nucleus</keyword>
<evidence type="ECO:0000313" key="7">
    <source>
        <dbReference type="EMBL" id="KAG6407783.1"/>
    </source>
</evidence>
<evidence type="ECO:0000259" key="6">
    <source>
        <dbReference type="PROSITE" id="PS50863"/>
    </source>
</evidence>
<dbReference type="SUPFAM" id="SSF101936">
    <property type="entry name" value="DNA-binding pseudobarrel domain"/>
    <property type="match status" value="1"/>
</dbReference>
<dbReference type="AlphaFoldDB" id="A0A8X8X6P8"/>
<dbReference type="InterPro" id="IPR015300">
    <property type="entry name" value="DNA-bd_pseudobarrel_sf"/>
</dbReference>
<dbReference type="Proteomes" id="UP000298416">
    <property type="component" value="Unassembled WGS sequence"/>
</dbReference>
<dbReference type="Pfam" id="PF02362">
    <property type="entry name" value="B3"/>
    <property type="match status" value="1"/>
</dbReference>
<gene>
    <name evidence="7" type="ORF">SASPL_130781</name>
</gene>
<accession>A0A8X8X6P8</accession>
<keyword evidence="3" id="KW-0238">DNA-binding</keyword>
<evidence type="ECO:0000256" key="5">
    <source>
        <dbReference type="ARBA" id="ARBA00023242"/>
    </source>
</evidence>
<dbReference type="GO" id="GO:0003677">
    <property type="term" value="F:DNA binding"/>
    <property type="evidence" value="ECO:0007669"/>
    <property type="project" value="UniProtKB-KW"/>
</dbReference>
<evidence type="ECO:0000256" key="4">
    <source>
        <dbReference type="ARBA" id="ARBA00023163"/>
    </source>
</evidence>
<dbReference type="CDD" id="cd10017">
    <property type="entry name" value="B3_DNA"/>
    <property type="match status" value="1"/>
</dbReference>
<evidence type="ECO:0000256" key="3">
    <source>
        <dbReference type="ARBA" id="ARBA00023125"/>
    </source>
</evidence>